<dbReference type="Gene3D" id="3.40.630.30">
    <property type="match status" value="1"/>
</dbReference>
<dbReference type="InterPro" id="IPR016181">
    <property type="entry name" value="Acyl_CoA_acyltransferase"/>
</dbReference>
<organism evidence="5 6">
    <name type="scientific">Streptomyces antimycoticus</name>
    <dbReference type="NCBI Taxonomy" id="68175"/>
    <lineage>
        <taxon>Bacteria</taxon>
        <taxon>Bacillati</taxon>
        <taxon>Actinomycetota</taxon>
        <taxon>Actinomycetes</taxon>
        <taxon>Kitasatosporales</taxon>
        <taxon>Streptomycetaceae</taxon>
        <taxon>Streptomyces</taxon>
        <taxon>Streptomyces violaceusniger group</taxon>
    </lineage>
</organism>
<evidence type="ECO:0000256" key="2">
    <source>
        <dbReference type="ARBA" id="ARBA00023315"/>
    </source>
</evidence>
<proteinExistence type="predicted"/>
<evidence type="ECO:0000313" key="5">
    <source>
        <dbReference type="EMBL" id="BBJ37878.1"/>
    </source>
</evidence>
<protein>
    <recommendedName>
        <fullName evidence="4">N-acetyltransferase domain-containing protein</fullName>
    </recommendedName>
</protein>
<feature type="region of interest" description="Disordered" evidence="3">
    <location>
        <begin position="154"/>
        <end position="225"/>
    </location>
</feature>
<dbReference type="InterPro" id="IPR036388">
    <property type="entry name" value="WH-like_DNA-bd_sf"/>
</dbReference>
<dbReference type="Proteomes" id="UP000463951">
    <property type="component" value="Chromosome"/>
</dbReference>
<dbReference type="Gene3D" id="1.10.10.10">
    <property type="entry name" value="Winged helix-like DNA-binding domain superfamily/Winged helix DNA-binding domain"/>
    <property type="match status" value="1"/>
</dbReference>
<feature type="region of interest" description="Disordered" evidence="3">
    <location>
        <begin position="254"/>
        <end position="289"/>
    </location>
</feature>
<dbReference type="GO" id="GO:0016747">
    <property type="term" value="F:acyltransferase activity, transferring groups other than amino-acyl groups"/>
    <property type="evidence" value="ECO:0007669"/>
    <property type="project" value="InterPro"/>
</dbReference>
<dbReference type="InterPro" id="IPR050832">
    <property type="entry name" value="Bact_Acetyltransf"/>
</dbReference>
<dbReference type="PROSITE" id="PS51186">
    <property type="entry name" value="GNAT"/>
    <property type="match status" value="1"/>
</dbReference>
<evidence type="ECO:0000259" key="4">
    <source>
        <dbReference type="PROSITE" id="PS51186"/>
    </source>
</evidence>
<dbReference type="EMBL" id="AP019620">
    <property type="protein sequence ID" value="BBJ37878.1"/>
    <property type="molecule type" value="Genomic_DNA"/>
</dbReference>
<evidence type="ECO:0000256" key="1">
    <source>
        <dbReference type="ARBA" id="ARBA00022679"/>
    </source>
</evidence>
<dbReference type="InterPro" id="IPR000182">
    <property type="entry name" value="GNAT_dom"/>
</dbReference>
<dbReference type="Pfam" id="PF00583">
    <property type="entry name" value="Acetyltransf_1"/>
    <property type="match status" value="1"/>
</dbReference>
<reference evidence="5 6" key="1">
    <citation type="journal article" date="2020" name="Int. J. Syst. Evol. Microbiol.">
        <title>Reclassification of Streptomyces castelarensis and Streptomyces sporoclivatus as later heterotypic synonyms of Streptomyces antimycoticus.</title>
        <authorList>
            <person name="Komaki H."/>
            <person name="Tamura T."/>
        </authorList>
    </citation>
    <scope>NUCLEOTIDE SEQUENCE [LARGE SCALE GENOMIC DNA]</scope>
    <source>
        <strain evidence="5 6">NBRC 100767</strain>
    </source>
</reference>
<keyword evidence="2" id="KW-0012">Acyltransferase</keyword>
<keyword evidence="1" id="KW-0808">Transferase</keyword>
<dbReference type="PANTHER" id="PTHR43877:SF2">
    <property type="entry name" value="AMINOALKYLPHOSPHONATE N-ACETYLTRANSFERASE-RELATED"/>
    <property type="match status" value="1"/>
</dbReference>
<sequence>MTRPTRTQPPRSWTVTPARYDNPDVQQLLLQLHATQLEMYGYADDPTDTPAEDYTPPQGLFLLAREATARPTGCGGWRTLAASTAEVKRMYVHPDTRGQSLGRELLLRLETDARLRGYTHMQLETGVANVAALALYRQSGYLPITPYRRTPTSAALRMVHPLRGSPRTGRRRASRGRRRTRPAAGGRGRSRAGAAPSGCEKRVLPPSGTSIHGGLTQHGEPRSAAEVTAALTQALPDREIKATVVRSTLEPLVAKGEAHRTKQQRSVLYSAAAPDAAAGAAERSAASSS</sequence>
<feature type="compositionally biased region" description="Basic residues" evidence="3">
    <location>
        <begin position="168"/>
        <end position="181"/>
    </location>
</feature>
<feature type="compositionally biased region" description="Low complexity" evidence="3">
    <location>
        <begin position="270"/>
        <end position="289"/>
    </location>
</feature>
<name>A0A499UER0_9ACTN</name>
<dbReference type="PANTHER" id="PTHR43877">
    <property type="entry name" value="AMINOALKYLPHOSPHONATE N-ACETYLTRANSFERASE-RELATED-RELATED"/>
    <property type="match status" value="1"/>
</dbReference>
<evidence type="ECO:0000313" key="6">
    <source>
        <dbReference type="Proteomes" id="UP000463951"/>
    </source>
</evidence>
<gene>
    <name evidence="5" type="ORF">SSPO_005960</name>
</gene>
<evidence type="ECO:0000256" key="3">
    <source>
        <dbReference type="SAM" id="MobiDB-lite"/>
    </source>
</evidence>
<accession>A0A499UER0</accession>
<feature type="domain" description="N-acetyltransferase" evidence="4">
    <location>
        <begin position="16"/>
        <end position="163"/>
    </location>
</feature>
<dbReference type="SUPFAM" id="SSF55729">
    <property type="entry name" value="Acyl-CoA N-acyltransferases (Nat)"/>
    <property type="match status" value="1"/>
</dbReference>
<dbReference type="AlphaFoldDB" id="A0A499UER0"/>